<proteinExistence type="predicted"/>
<keyword evidence="1" id="KW-0732">Signal</keyword>
<dbReference type="InterPro" id="IPR035940">
    <property type="entry name" value="CAP_sf"/>
</dbReference>
<dbReference type="Gene3D" id="3.40.33.10">
    <property type="entry name" value="CAP"/>
    <property type="match status" value="1"/>
</dbReference>
<dbReference type="SUPFAM" id="SSF55797">
    <property type="entry name" value="PR-1-like"/>
    <property type="match status" value="1"/>
</dbReference>
<comment type="caution">
    <text evidence="3">The sequence shown here is derived from an EMBL/GenBank/DDBJ whole genome shotgun (WGS) entry which is preliminary data.</text>
</comment>
<dbReference type="CDD" id="cd05379">
    <property type="entry name" value="CAP_bacterial"/>
    <property type="match status" value="1"/>
</dbReference>
<dbReference type="Proteomes" id="UP001597215">
    <property type="component" value="Unassembled WGS sequence"/>
</dbReference>
<dbReference type="PANTHER" id="PTHR31157">
    <property type="entry name" value="SCP DOMAIN-CONTAINING PROTEIN"/>
    <property type="match status" value="1"/>
</dbReference>
<keyword evidence="4" id="KW-1185">Reference proteome</keyword>
<evidence type="ECO:0000256" key="1">
    <source>
        <dbReference type="SAM" id="SignalP"/>
    </source>
</evidence>
<evidence type="ECO:0000313" key="4">
    <source>
        <dbReference type="Proteomes" id="UP001597215"/>
    </source>
</evidence>
<protein>
    <submittedName>
        <fullName evidence="3">CAP domain-containing protein</fullName>
    </submittedName>
</protein>
<gene>
    <name evidence="3" type="ORF">ACFSAG_11985</name>
</gene>
<reference evidence="4" key="1">
    <citation type="journal article" date="2019" name="Int. J. Syst. Evol. Microbiol.">
        <title>The Global Catalogue of Microorganisms (GCM) 10K type strain sequencing project: providing services to taxonomists for standard genome sequencing and annotation.</title>
        <authorList>
            <consortium name="The Broad Institute Genomics Platform"/>
            <consortium name="The Broad Institute Genome Sequencing Center for Infectious Disease"/>
            <person name="Wu L."/>
            <person name="Ma J."/>
        </authorList>
    </citation>
    <scope>NUCLEOTIDE SEQUENCE [LARGE SCALE GENOMIC DNA]</scope>
    <source>
        <strain evidence="4">CGMCC 1.12449</strain>
    </source>
</reference>
<dbReference type="EMBL" id="JBHUEL010000010">
    <property type="protein sequence ID" value="MFD1767559.1"/>
    <property type="molecule type" value="Genomic_DNA"/>
</dbReference>
<dbReference type="PANTHER" id="PTHR31157:SF1">
    <property type="entry name" value="SCP DOMAIN-CONTAINING PROTEIN"/>
    <property type="match status" value="1"/>
</dbReference>
<dbReference type="RefSeq" id="WP_381515081.1">
    <property type="nucleotide sequence ID" value="NZ_JBHUEL010000010.1"/>
</dbReference>
<organism evidence="3 4">
    <name type="scientific">Sphingorhabdus buctiana</name>
    <dbReference type="NCBI Taxonomy" id="1508805"/>
    <lineage>
        <taxon>Bacteria</taxon>
        <taxon>Pseudomonadati</taxon>
        <taxon>Pseudomonadota</taxon>
        <taxon>Alphaproteobacteria</taxon>
        <taxon>Sphingomonadales</taxon>
        <taxon>Sphingomonadaceae</taxon>
        <taxon>Sphingorhabdus</taxon>
    </lineage>
</organism>
<feature type="chain" id="PRO_5045458276" evidence="1">
    <location>
        <begin position="20"/>
        <end position="215"/>
    </location>
</feature>
<feature type="domain" description="SCP" evidence="2">
    <location>
        <begin position="86"/>
        <end position="197"/>
    </location>
</feature>
<sequence length="215" mass="23382">MTAGFKSKVLLISMFGMMAAPLSGRSGVEADILEEVNFLRSNPSAFARELDDLRDRFDGDILLGEGDGPDFTTHEGPRAVSEAARELRRRRAVNTLMPSDLLARAAADHVRAQGASGQTGHYSNGKGPGQRVKARGGNVYVGEVIVYNYTSAQNAVQQLVVDDGVPDRGHRKLLFLPQYRYAGVACGSHRQWRNMCVIVLAQTRDGSPIMPPKGE</sequence>
<dbReference type="InterPro" id="IPR014044">
    <property type="entry name" value="CAP_dom"/>
</dbReference>
<feature type="signal peptide" evidence="1">
    <location>
        <begin position="1"/>
        <end position="19"/>
    </location>
</feature>
<dbReference type="Pfam" id="PF00188">
    <property type="entry name" value="CAP"/>
    <property type="match status" value="1"/>
</dbReference>
<evidence type="ECO:0000259" key="2">
    <source>
        <dbReference type="Pfam" id="PF00188"/>
    </source>
</evidence>
<accession>A0ABW4MGR4</accession>
<evidence type="ECO:0000313" key="3">
    <source>
        <dbReference type="EMBL" id="MFD1767559.1"/>
    </source>
</evidence>
<name>A0ABW4MGR4_9SPHN</name>